<dbReference type="EMBL" id="JAPMLT010000008">
    <property type="protein sequence ID" value="MCX7571056.1"/>
    <property type="molecule type" value="Genomic_DNA"/>
</dbReference>
<dbReference type="SUPFAM" id="SSF51735">
    <property type="entry name" value="NAD(P)-binding Rossmann-fold domains"/>
    <property type="match status" value="1"/>
</dbReference>
<organism evidence="3 4">
    <name type="scientific">Tumebacillus lacus</name>
    <dbReference type="NCBI Taxonomy" id="2995335"/>
    <lineage>
        <taxon>Bacteria</taxon>
        <taxon>Bacillati</taxon>
        <taxon>Bacillota</taxon>
        <taxon>Bacilli</taxon>
        <taxon>Bacillales</taxon>
        <taxon>Alicyclobacillaceae</taxon>
        <taxon>Tumebacillus</taxon>
    </lineage>
</organism>
<sequence>MKVLVTGGAGFAGSHIADALLAAGHEVVIVDNLATGSKHNVPQAAVFFNMDINDPKLFDLIKEEGIEAICHQAAQIKVTDSITHPDHDAHVNIIGTIKLLEAARHLKIKRFLFAGSAAIYGQPDYLPVDEEHPKRPMSFYGLSKKVDEEYIRMYGELFGVNYMILRYANIYGPRQGRTGEGGVVSIFMENMIKGLPVTIEGDGGATRDYIYIEDVAKAVVIALESDVIGTVNVSTETQVSVNELFDTMKRAVGYPQDAVRGPARIGDIYLSSLSNRRIGELLPQWRPQTSLEDGLQKTVAWGRTVYSPDKE</sequence>
<dbReference type="Proteomes" id="UP001208017">
    <property type="component" value="Unassembled WGS sequence"/>
</dbReference>
<dbReference type="Gene3D" id="3.90.25.10">
    <property type="entry name" value="UDP-galactose 4-epimerase, domain 1"/>
    <property type="match status" value="1"/>
</dbReference>
<dbReference type="PANTHER" id="PTHR43000">
    <property type="entry name" value="DTDP-D-GLUCOSE 4,6-DEHYDRATASE-RELATED"/>
    <property type="match status" value="1"/>
</dbReference>
<evidence type="ECO:0000256" key="1">
    <source>
        <dbReference type="ARBA" id="ARBA00007637"/>
    </source>
</evidence>
<protein>
    <submittedName>
        <fullName evidence="3">NAD-dependent epimerase/dehydratase family protein</fullName>
    </submittedName>
</protein>
<evidence type="ECO:0000259" key="2">
    <source>
        <dbReference type="Pfam" id="PF01370"/>
    </source>
</evidence>
<name>A0ABT3X5Z7_9BACL</name>
<dbReference type="InterPro" id="IPR036291">
    <property type="entry name" value="NAD(P)-bd_dom_sf"/>
</dbReference>
<dbReference type="Gene3D" id="3.40.50.720">
    <property type="entry name" value="NAD(P)-binding Rossmann-like Domain"/>
    <property type="match status" value="1"/>
</dbReference>
<accession>A0ABT3X5Z7</accession>
<evidence type="ECO:0000313" key="4">
    <source>
        <dbReference type="Proteomes" id="UP001208017"/>
    </source>
</evidence>
<dbReference type="RefSeq" id="WP_267152302.1">
    <property type="nucleotide sequence ID" value="NZ_JAPMLT010000008.1"/>
</dbReference>
<keyword evidence="4" id="KW-1185">Reference proteome</keyword>
<dbReference type="Pfam" id="PF01370">
    <property type="entry name" value="Epimerase"/>
    <property type="match status" value="1"/>
</dbReference>
<evidence type="ECO:0000313" key="3">
    <source>
        <dbReference type="EMBL" id="MCX7571056.1"/>
    </source>
</evidence>
<feature type="domain" description="NAD-dependent epimerase/dehydratase" evidence="2">
    <location>
        <begin position="3"/>
        <end position="225"/>
    </location>
</feature>
<proteinExistence type="inferred from homology"/>
<reference evidence="3 4" key="1">
    <citation type="submission" date="2022-11" db="EMBL/GenBank/DDBJ databases">
        <title>Study of microbial diversity in lake waters.</title>
        <authorList>
            <person name="Zhang J."/>
        </authorList>
    </citation>
    <scope>NUCLEOTIDE SEQUENCE [LARGE SCALE GENOMIC DNA]</scope>
    <source>
        <strain evidence="3 4">DT12</strain>
    </source>
</reference>
<comment type="similarity">
    <text evidence="1">Belongs to the NAD(P)-dependent epimerase/dehydratase family.</text>
</comment>
<gene>
    <name evidence="3" type="ORF">OS242_13985</name>
</gene>
<dbReference type="InterPro" id="IPR001509">
    <property type="entry name" value="Epimerase_deHydtase"/>
</dbReference>
<comment type="caution">
    <text evidence="3">The sequence shown here is derived from an EMBL/GenBank/DDBJ whole genome shotgun (WGS) entry which is preliminary data.</text>
</comment>